<dbReference type="PANTHER" id="PTHR11096">
    <property type="entry name" value="RNA 3' TERMINAL PHOSPHATE CYCLASE"/>
    <property type="match status" value="1"/>
</dbReference>
<sequence length="350" mass="37313">MPSSGSLVSIDGAHGEGGGALLRTAISLAALTQQSVRLEGVRCGTDYPGLDEEDLCVLRTLADCCQAELVGAERGSRIVAFHPTRKVSGLSRRIAVEVGARQPNALVVLATLASVLARAGTYSCLEMQGETYGLGSLSYDYWAGLVVDAWARMGLCVFPELRSAGWGRESSGLVTLDIEPSALDGVTWDRRGQLRRIWAVVATSGLAPAVAERGIAHIERLADRSNLSIEARARDLPADRTGAFVTVGIDCEFGAAGFTAMGVKGLRVETLTQRCFGEALDWLKTDSTADPYLGDSLLVPAALASSPTVFKTSRLTPRFLTQVWVTKQFLPIHITVRGKEGEPGVVEIKP</sequence>
<dbReference type="PANTHER" id="PTHR11096:SF0">
    <property type="entry name" value="RNA 3'-TERMINAL PHOSPHATE CYCLASE"/>
    <property type="match status" value="1"/>
</dbReference>
<evidence type="ECO:0000313" key="5">
    <source>
        <dbReference type="EMBL" id="MBI1756320.1"/>
    </source>
</evidence>
<name>A0A931LRV1_FIMGI</name>
<dbReference type="AlphaFoldDB" id="A0A931LRV1"/>
<dbReference type="Gene3D" id="3.30.360.20">
    <property type="entry name" value="RNA 3'-terminal phosphate cyclase, insert domain"/>
    <property type="match status" value="1"/>
</dbReference>
<dbReference type="InterPro" id="IPR036553">
    <property type="entry name" value="RPTC_insert"/>
</dbReference>
<evidence type="ECO:0000256" key="1">
    <source>
        <dbReference type="ARBA" id="ARBA00012725"/>
    </source>
</evidence>
<dbReference type="EC" id="6.5.1.4" evidence="1"/>
<dbReference type="GO" id="GO:0006396">
    <property type="term" value="P:RNA processing"/>
    <property type="evidence" value="ECO:0007669"/>
    <property type="project" value="InterPro"/>
</dbReference>
<evidence type="ECO:0000256" key="2">
    <source>
        <dbReference type="ARBA" id="ARBA00024481"/>
    </source>
</evidence>
<dbReference type="SUPFAM" id="SSF52913">
    <property type="entry name" value="RNA 3'-terminal phosphate cyclase, RPTC, insert domain"/>
    <property type="match status" value="1"/>
</dbReference>
<dbReference type="InterPro" id="IPR037136">
    <property type="entry name" value="RNA3'_phos_cyclase_dom_sf"/>
</dbReference>
<dbReference type="Pfam" id="PF01137">
    <property type="entry name" value="RTC"/>
    <property type="match status" value="1"/>
</dbReference>
<dbReference type="EMBL" id="JACOSL010000028">
    <property type="protein sequence ID" value="MBI1756320.1"/>
    <property type="molecule type" value="Genomic_DNA"/>
</dbReference>
<accession>A0A931LRV1</accession>
<gene>
    <name evidence="5" type="ORF">HYR64_04340</name>
</gene>
<dbReference type="SUPFAM" id="SSF55205">
    <property type="entry name" value="EPT/RTPC-like"/>
    <property type="match status" value="1"/>
</dbReference>
<dbReference type="Gene3D" id="3.65.10.20">
    <property type="entry name" value="RNA 3'-terminal phosphate cyclase domain"/>
    <property type="match status" value="1"/>
</dbReference>
<comment type="catalytic activity">
    <reaction evidence="2">
        <text>a 3'-end 3'-phospho-ribonucleotide-RNA + ATP = a 3'-end 2',3'-cyclophospho-ribonucleotide-RNA + AMP + diphosphate</text>
        <dbReference type="Rhea" id="RHEA:23976"/>
        <dbReference type="Rhea" id="RHEA-COMP:10463"/>
        <dbReference type="Rhea" id="RHEA-COMP:10464"/>
        <dbReference type="ChEBI" id="CHEBI:30616"/>
        <dbReference type="ChEBI" id="CHEBI:33019"/>
        <dbReference type="ChEBI" id="CHEBI:83062"/>
        <dbReference type="ChEBI" id="CHEBI:83064"/>
        <dbReference type="ChEBI" id="CHEBI:456215"/>
        <dbReference type="EC" id="6.5.1.4"/>
    </reaction>
</comment>
<feature type="domain" description="RNA 3'-terminal phosphate cyclase insert" evidence="4">
    <location>
        <begin position="190"/>
        <end position="283"/>
    </location>
</feature>
<proteinExistence type="predicted"/>
<feature type="domain" description="RNA 3'-terminal phosphate cyclase" evidence="3">
    <location>
        <begin position="15"/>
        <end position="336"/>
    </location>
</feature>
<dbReference type="Proteomes" id="UP000727962">
    <property type="component" value="Unassembled WGS sequence"/>
</dbReference>
<comment type="caution">
    <text evidence="5">The sequence shown here is derived from an EMBL/GenBank/DDBJ whole genome shotgun (WGS) entry which is preliminary data.</text>
</comment>
<dbReference type="InterPro" id="IPR013791">
    <property type="entry name" value="RNA3'-term_phos_cycl_insert"/>
</dbReference>
<reference evidence="5" key="1">
    <citation type="submission" date="2020-07" db="EMBL/GenBank/DDBJ databases">
        <title>Huge and variable diversity of episymbiotic CPR bacteria and DPANN archaea in groundwater ecosystems.</title>
        <authorList>
            <person name="He C.Y."/>
            <person name="Keren R."/>
            <person name="Whittaker M."/>
            <person name="Farag I.F."/>
            <person name="Doudna J."/>
            <person name="Cate J.H.D."/>
            <person name="Banfield J.F."/>
        </authorList>
    </citation>
    <scope>NUCLEOTIDE SEQUENCE</scope>
    <source>
        <strain evidence="5">NC_groundwater_17_Pr7_B-0.1um_64_12</strain>
    </source>
</reference>
<dbReference type="InterPro" id="IPR023797">
    <property type="entry name" value="RNA3'_phos_cyclase_dom"/>
</dbReference>
<dbReference type="InterPro" id="IPR000228">
    <property type="entry name" value="RNA3'_term_phos_cyc"/>
</dbReference>
<protein>
    <recommendedName>
        <fullName evidence="1">RNA 3'-terminal-phosphate cyclase (ATP)</fullName>
        <ecNumber evidence="1">6.5.1.4</ecNumber>
    </recommendedName>
</protein>
<organism evidence="5 6">
    <name type="scientific">Fimbriimonas ginsengisoli</name>
    <dbReference type="NCBI Taxonomy" id="1005039"/>
    <lineage>
        <taxon>Bacteria</taxon>
        <taxon>Bacillati</taxon>
        <taxon>Armatimonadota</taxon>
        <taxon>Fimbriimonadia</taxon>
        <taxon>Fimbriimonadales</taxon>
        <taxon>Fimbriimonadaceae</taxon>
        <taxon>Fimbriimonas</taxon>
    </lineage>
</organism>
<evidence type="ECO:0000259" key="3">
    <source>
        <dbReference type="Pfam" id="PF01137"/>
    </source>
</evidence>
<dbReference type="InterPro" id="IPR013792">
    <property type="entry name" value="RNA3'P_cycl/enolpyr_Trfase_a/b"/>
</dbReference>
<dbReference type="Pfam" id="PF05189">
    <property type="entry name" value="RTC_insert"/>
    <property type="match status" value="1"/>
</dbReference>
<evidence type="ECO:0000259" key="4">
    <source>
        <dbReference type="Pfam" id="PF05189"/>
    </source>
</evidence>
<evidence type="ECO:0000313" key="6">
    <source>
        <dbReference type="Proteomes" id="UP000727962"/>
    </source>
</evidence>
<dbReference type="GO" id="GO:0003963">
    <property type="term" value="F:RNA-3'-phosphate cyclase activity"/>
    <property type="evidence" value="ECO:0007669"/>
    <property type="project" value="UniProtKB-EC"/>
</dbReference>